<organism evidence="1 2">
    <name type="scientific">Fulvivirga sedimenti</name>
    <dbReference type="NCBI Taxonomy" id="2879465"/>
    <lineage>
        <taxon>Bacteria</taxon>
        <taxon>Pseudomonadati</taxon>
        <taxon>Bacteroidota</taxon>
        <taxon>Cytophagia</taxon>
        <taxon>Cytophagales</taxon>
        <taxon>Fulvivirgaceae</taxon>
        <taxon>Fulvivirga</taxon>
    </lineage>
</organism>
<evidence type="ECO:0000313" key="1">
    <source>
        <dbReference type="EMBL" id="MCA6077932.1"/>
    </source>
</evidence>
<dbReference type="Pfam" id="PF07920">
    <property type="entry name" value="DUF1684"/>
    <property type="match status" value="1"/>
</dbReference>
<comment type="caution">
    <text evidence="1">The sequence shown here is derived from an EMBL/GenBank/DDBJ whole genome shotgun (WGS) entry which is preliminary data.</text>
</comment>
<dbReference type="PANTHER" id="PTHR41913:SF1">
    <property type="entry name" value="DUF1684 DOMAIN-CONTAINING PROTEIN"/>
    <property type="match status" value="1"/>
</dbReference>
<dbReference type="AlphaFoldDB" id="A0A9X1HWY7"/>
<dbReference type="Proteomes" id="UP001139409">
    <property type="component" value="Unassembled WGS sequence"/>
</dbReference>
<dbReference type="EMBL" id="JAIXNE010000005">
    <property type="protein sequence ID" value="MCA6077932.1"/>
    <property type="molecule type" value="Genomic_DNA"/>
</dbReference>
<accession>A0A9X1HWY7</accession>
<dbReference type="PANTHER" id="PTHR41913">
    <property type="entry name" value="DUF1684 DOMAIN-CONTAINING PROTEIN"/>
    <property type="match status" value="1"/>
</dbReference>
<protein>
    <submittedName>
        <fullName evidence="1">DUF1684 domain-containing protein</fullName>
    </submittedName>
</protein>
<evidence type="ECO:0000313" key="2">
    <source>
        <dbReference type="Proteomes" id="UP001139409"/>
    </source>
</evidence>
<reference evidence="1" key="1">
    <citation type="submission" date="2021-09" db="EMBL/GenBank/DDBJ databases">
        <title>Fulvivirga sp. isolated from coastal sediment.</title>
        <authorList>
            <person name="Yu H."/>
        </authorList>
    </citation>
    <scope>NUCLEOTIDE SEQUENCE</scope>
    <source>
        <strain evidence="1">1062</strain>
    </source>
</reference>
<gene>
    <name evidence="1" type="ORF">LDX50_23855</name>
</gene>
<sequence length="198" mass="22422">MKKWIYGGALLVIVLSILYNFMGGINPANYREEIMESREDTDRFMRFSEESPFITAGVSLDSLKYYEPDLTYRIAARFTPVEKRDIVPLGTNDGKKEEYLSYGYAEFNLDGNSERLLILENIDEEKLFIPFGDATSGDDTYGAGRYLDVEHGGSATIILDFNKAYNPYCAYVDSYSCPLPPPQNLLKGAIRAGEKNYH</sequence>
<dbReference type="InterPro" id="IPR012467">
    <property type="entry name" value="DUF1684"/>
</dbReference>
<proteinExistence type="predicted"/>
<name>A0A9X1HWY7_9BACT</name>
<dbReference type="RefSeq" id="WP_225698795.1">
    <property type="nucleotide sequence ID" value="NZ_JAIXNE010000005.1"/>
</dbReference>
<keyword evidence="2" id="KW-1185">Reference proteome</keyword>